<evidence type="ECO:0000313" key="2">
    <source>
        <dbReference type="Proteomes" id="UP001348369"/>
    </source>
</evidence>
<organism evidence="1 2">
    <name type="scientific">Streptomyces scopuliridis</name>
    <dbReference type="NCBI Taxonomy" id="452529"/>
    <lineage>
        <taxon>Bacteria</taxon>
        <taxon>Bacillati</taxon>
        <taxon>Actinomycetota</taxon>
        <taxon>Actinomycetes</taxon>
        <taxon>Kitasatosporales</taxon>
        <taxon>Streptomycetaceae</taxon>
        <taxon>Streptomyces</taxon>
    </lineage>
</organism>
<name>A0ACD4ZTQ0_9ACTN</name>
<sequence length="155" mass="16781">MDPSTHFIFGIHPDHGFVARTGPNMPMDLGNWFLAREQFEQVPGTPGLYRLTHPETDGPRRTRQAVHDLRQLGYTVHADLALDPTATPDPPRPAVRNGLLERRTRIAQAAGIRPPQRGPALTITPPAARPVPPKPPNAPSVGTAPPGGRGQGRRA</sequence>
<proteinExistence type="predicted"/>
<keyword evidence="2" id="KW-1185">Reference proteome</keyword>
<dbReference type="EMBL" id="CP109109">
    <property type="protein sequence ID" value="WSC01564.1"/>
    <property type="molecule type" value="Genomic_DNA"/>
</dbReference>
<dbReference type="Proteomes" id="UP001348369">
    <property type="component" value="Chromosome"/>
</dbReference>
<gene>
    <name evidence="1" type="ORF">OG835_34190</name>
</gene>
<accession>A0ACD4ZTQ0</accession>
<protein>
    <submittedName>
        <fullName evidence="1">Uncharacterized protein</fullName>
    </submittedName>
</protein>
<evidence type="ECO:0000313" key="1">
    <source>
        <dbReference type="EMBL" id="WSC01564.1"/>
    </source>
</evidence>
<reference evidence="1" key="1">
    <citation type="submission" date="2022-10" db="EMBL/GenBank/DDBJ databases">
        <title>The complete genomes of actinobacterial strains from the NBC collection.</title>
        <authorList>
            <person name="Joergensen T.S."/>
            <person name="Alvarez Arevalo M."/>
            <person name="Sterndorff E.B."/>
            <person name="Faurdal D."/>
            <person name="Vuksanovic O."/>
            <person name="Mourched A.-S."/>
            <person name="Charusanti P."/>
            <person name="Shaw S."/>
            <person name="Blin K."/>
            <person name="Weber T."/>
        </authorList>
    </citation>
    <scope>NUCLEOTIDE SEQUENCE</scope>
    <source>
        <strain evidence="1">NBC 01771</strain>
    </source>
</reference>